<accession>A0ABS0CQB0</accession>
<dbReference type="RefSeq" id="WP_195130063.1">
    <property type="nucleotide sequence ID" value="NZ_JADLQX010000009.1"/>
</dbReference>
<comment type="caution">
    <text evidence="2">The sequence shown here is derived from an EMBL/GenBank/DDBJ whole genome shotgun (WGS) entry which is preliminary data.</text>
</comment>
<evidence type="ECO:0000313" key="3">
    <source>
        <dbReference type="Proteomes" id="UP000702209"/>
    </source>
</evidence>
<gene>
    <name evidence="2" type="ORF">IU459_14675</name>
</gene>
<protein>
    <recommendedName>
        <fullName evidence="1">DUF6881 domain-containing protein</fullName>
    </recommendedName>
</protein>
<dbReference type="InterPro" id="IPR049248">
    <property type="entry name" value="DUF6881"/>
</dbReference>
<reference evidence="2 3" key="1">
    <citation type="submission" date="2020-10" db="EMBL/GenBank/DDBJ databases">
        <title>Identification of Nocardia species via Next-generation sequencing and recognition of intraspecies genetic diversity.</title>
        <authorList>
            <person name="Li P."/>
            <person name="Li P."/>
            <person name="Lu B."/>
        </authorList>
    </citation>
    <scope>NUCLEOTIDE SEQUENCE [LARGE SCALE GENOMIC DNA]</scope>
    <source>
        <strain evidence="2 3">BJ06-0157</strain>
    </source>
</reference>
<proteinExistence type="predicted"/>
<organism evidence="2 3">
    <name type="scientific">Nocardia amamiensis</name>
    <dbReference type="NCBI Taxonomy" id="404578"/>
    <lineage>
        <taxon>Bacteria</taxon>
        <taxon>Bacillati</taxon>
        <taxon>Actinomycetota</taxon>
        <taxon>Actinomycetes</taxon>
        <taxon>Mycobacteriales</taxon>
        <taxon>Nocardiaceae</taxon>
        <taxon>Nocardia</taxon>
    </lineage>
</organism>
<evidence type="ECO:0000259" key="1">
    <source>
        <dbReference type="Pfam" id="PF21812"/>
    </source>
</evidence>
<sequence>MWYLRAQWHHNFDDEPVEMFSEIADDGFEVRKVEIFSDGHMDWADASRGTGTTVISQMPIPTADELDAQVEYSAVEVDSREFETVWLRALRETAPGKR</sequence>
<dbReference type="Proteomes" id="UP000702209">
    <property type="component" value="Unassembled WGS sequence"/>
</dbReference>
<dbReference type="EMBL" id="JADLQX010000009">
    <property type="protein sequence ID" value="MBF6298777.1"/>
    <property type="molecule type" value="Genomic_DNA"/>
</dbReference>
<name>A0ABS0CQB0_9NOCA</name>
<dbReference type="Pfam" id="PF21812">
    <property type="entry name" value="DUF6881"/>
    <property type="match status" value="1"/>
</dbReference>
<feature type="domain" description="DUF6881" evidence="1">
    <location>
        <begin position="2"/>
        <end position="89"/>
    </location>
</feature>
<evidence type="ECO:0000313" key="2">
    <source>
        <dbReference type="EMBL" id="MBF6298777.1"/>
    </source>
</evidence>
<keyword evidence="3" id="KW-1185">Reference proteome</keyword>